<dbReference type="OrthoDB" id="247013at2759"/>
<keyword evidence="2" id="KW-1185">Reference proteome</keyword>
<evidence type="ECO:0000313" key="2">
    <source>
        <dbReference type="Proteomes" id="UP000054324"/>
    </source>
</evidence>
<accession>A0A074ZLW3</accession>
<dbReference type="CTD" id="20318997"/>
<dbReference type="EMBL" id="KL596701">
    <property type="protein sequence ID" value="KER28358.1"/>
    <property type="molecule type" value="Genomic_DNA"/>
</dbReference>
<dbReference type="AlphaFoldDB" id="A0A074ZLW3"/>
<dbReference type="RefSeq" id="XP_009167917.1">
    <property type="nucleotide sequence ID" value="XM_009169653.1"/>
</dbReference>
<name>A0A074ZLW3_OPIVI</name>
<gene>
    <name evidence="1" type="ORF">T265_04815</name>
</gene>
<reference evidence="1 2" key="1">
    <citation type="submission" date="2013-11" db="EMBL/GenBank/DDBJ databases">
        <title>Opisthorchis viverrini - life in the bile duct.</title>
        <authorList>
            <person name="Young N.D."/>
            <person name="Nagarajan N."/>
            <person name="Lin S.J."/>
            <person name="Korhonen P.K."/>
            <person name="Jex A.R."/>
            <person name="Hall R.S."/>
            <person name="Safavi-Hemami H."/>
            <person name="Kaewkong W."/>
            <person name="Bertrand D."/>
            <person name="Gao S."/>
            <person name="Seet Q."/>
            <person name="Wongkham S."/>
            <person name="Teh B.T."/>
            <person name="Wongkham C."/>
            <person name="Intapan P.M."/>
            <person name="Maleewong W."/>
            <person name="Yang X."/>
            <person name="Hu M."/>
            <person name="Wang Z."/>
            <person name="Hofmann A."/>
            <person name="Sternberg P.W."/>
            <person name="Tan P."/>
            <person name="Wang J."/>
            <person name="Gasser R.B."/>
        </authorList>
    </citation>
    <scope>NUCLEOTIDE SEQUENCE [LARGE SCALE GENOMIC DNA]</scope>
</reference>
<proteinExistence type="predicted"/>
<sequence length="248" mass="27336">MASIRQILTSSSPGYRNRSAVTPFRCLAAMPPEGNMWAIILPGCPSLDRGRREAEVGFEPQTLQSAQSPSLRQPYVLVESKLREISELHSFANKFGFQVATVTSAASKTTCDRRSRLLCRTNEARGLKHCQVVQASTGAVEVLRLASNHGPSCHSISFQRNLPPASVCTRLYTHTRRHALVVPQDFCRIEYNNAGWKELGLGETASYLAETSVLTPAYRFNKPGTPETVTIGTIQATIDRRGEWNSTA</sequence>
<dbReference type="GeneID" id="20318997"/>
<evidence type="ECO:0000313" key="1">
    <source>
        <dbReference type="EMBL" id="KER28358.1"/>
    </source>
</evidence>
<dbReference type="KEGG" id="ovi:T265_04815"/>
<organism evidence="1 2">
    <name type="scientific">Opisthorchis viverrini</name>
    <name type="common">Southeast Asian liver fluke</name>
    <dbReference type="NCBI Taxonomy" id="6198"/>
    <lineage>
        <taxon>Eukaryota</taxon>
        <taxon>Metazoa</taxon>
        <taxon>Spiralia</taxon>
        <taxon>Lophotrochozoa</taxon>
        <taxon>Platyhelminthes</taxon>
        <taxon>Trematoda</taxon>
        <taxon>Digenea</taxon>
        <taxon>Opisthorchiida</taxon>
        <taxon>Opisthorchiata</taxon>
        <taxon>Opisthorchiidae</taxon>
        <taxon>Opisthorchis</taxon>
    </lineage>
</organism>
<protein>
    <submittedName>
        <fullName evidence="1">Uncharacterized protein</fullName>
    </submittedName>
</protein>
<dbReference type="Proteomes" id="UP000054324">
    <property type="component" value="Unassembled WGS sequence"/>
</dbReference>